<evidence type="ECO:0000313" key="1">
    <source>
        <dbReference type="EMBL" id="CAK5271745.1"/>
    </source>
</evidence>
<gene>
    <name evidence="1" type="ORF">MYCIT1_LOCUS17023</name>
</gene>
<comment type="caution">
    <text evidence="1">The sequence shown here is derived from an EMBL/GenBank/DDBJ whole genome shotgun (WGS) entry which is preliminary data.</text>
</comment>
<reference evidence="1" key="1">
    <citation type="submission" date="2023-11" db="EMBL/GenBank/DDBJ databases">
        <authorList>
            <person name="De Vega J J."/>
            <person name="De Vega J J."/>
        </authorList>
    </citation>
    <scope>NUCLEOTIDE SEQUENCE</scope>
</reference>
<sequence>MATIVHFLATSGTHPAGSHLLSGPRLSRTCTNCFNQCLSD</sequence>
<accession>A0AAD2HBJ5</accession>
<proteinExistence type="predicted"/>
<dbReference type="EMBL" id="CAVNYO010000174">
    <property type="protein sequence ID" value="CAK5271745.1"/>
    <property type="molecule type" value="Genomic_DNA"/>
</dbReference>
<organism evidence="1 2">
    <name type="scientific">Mycena citricolor</name>
    <dbReference type="NCBI Taxonomy" id="2018698"/>
    <lineage>
        <taxon>Eukaryota</taxon>
        <taxon>Fungi</taxon>
        <taxon>Dikarya</taxon>
        <taxon>Basidiomycota</taxon>
        <taxon>Agaricomycotina</taxon>
        <taxon>Agaricomycetes</taxon>
        <taxon>Agaricomycetidae</taxon>
        <taxon>Agaricales</taxon>
        <taxon>Marasmiineae</taxon>
        <taxon>Mycenaceae</taxon>
        <taxon>Mycena</taxon>
    </lineage>
</organism>
<dbReference type="Proteomes" id="UP001295794">
    <property type="component" value="Unassembled WGS sequence"/>
</dbReference>
<keyword evidence="2" id="KW-1185">Reference proteome</keyword>
<protein>
    <submittedName>
        <fullName evidence="1">Uncharacterized protein</fullName>
    </submittedName>
</protein>
<name>A0AAD2HBJ5_9AGAR</name>
<dbReference type="AlphaFoldDB" id="A0AAD2HBJ5"/>
<evidence type="ECO:0000313" key="2">
    <source>
        <dbReference type="Proteomes" id="UP001295794"/>
    </source>
</evidence>